<feature type="non-terminal residue" evidence="1">
    <location>
        <position position="1"/>
    </location>
</feature>
<reference evidence="1" key="2">
    <citation type="submission" date="2016-06" db="EMBL/GenBank/DDBJ databases">
        <title>The genome of a short-lived fish provides insights into sex chromosome evolution and the genetic control of aging.</title>
        <authorList>
            <person name="Reichwald K."/>
            <person name="Felder M."/>
            <person name="Petzold A."/>
            <person name="Koch P."/>
            <person name="Groth M."/>
            <person name="Platzer M."/>
        </authorList>
    </citation>
    <scope>NUCLEOTIDE SEQUENCE</scope>
    <source>
        <tissue evidence="1">Brain</tissue>
    </source>
</reference>
<sequence length="33" mass="3393">VSQTALAPCTPSHCLASNCGCLWGLLQPASLSY</sequence>
<protein>
    <submittedName>
        <fullName evidence="1">Rho GTPase activating protein 44</fullName>
    </submittedName>
</protein>
<proteinExistence type="predicted"/>
<accession>A0A1A8C2E3</accession>
<gene>
    <name evidence="1" type="primary">ARHGAP44</name>
</gene>
<reference evidence="1" key="1">
    <citation type="submission" date="2016-05" db="EMBL/GenBank/DDBJ databases">
        <authorList>
            <person name="Lavstsen T."/>
            <person name="Jespersen J.S."/>
        </authorList>
    </citation>
    <scope>NUCLEOTIDE SEQUENCE</scope>
    <source>
        <tissue evidence="1">Brain</tissue>
    </source>
</reference>
<dbReference type="EMBL" id="HADZ01009085">
    <property type="protein sequence ID" value="SBP73026.1"/>
    <property type="molecule type" value="Transcribed_RNA"/>
</dbReference>
<evidence type="ECO:0000313" key="1">
    <source>
        <dbReference type="EMBL" id="SBP73026.1"/>
    </source>
</evidence>
<name>A0A1A8C2E3_NOTKA</name>
<dbReference type="AlphaFoldDB" id="A0A1A8C2E3"/>
<feature type="non-terminal residue" evidence="1">
    <location>
        <position position="33"/>
    </location>
</feature>
<organism evidence="1">
    <name type="scientific">Nothobranchius kadleci</name>
    <name type="common">African annual killifish</name>
    <dbReference type="NCBI Taxonomy" id="1051664"/>
    <lineage>
        <taxon>Eukaryota</taxon>
        <taxon>Metazoa</taxon>
        <taxon>Chordata</taxon>
        <taxon>Craniata</taxon>
        <taxon>Vertebrata</taxon>
        <taxon>Euteleostomi</taxon>
        <taxon>Actinopterygii</taxon>
        <taxon>Neopterygii</taxon>
        <taxon>Teleostei</taxon>
        <taxon>Neoteleostei</taxon>
        <taxon>Acanthomorphata</taxon>
        <taxon>Ovalentaria</taxon>
        <taxon>Atherinomorphae</taxon>
        <taxon>Cyprinodontiformes</taxon>
        <taxon>Nothobranchiidae</taxon>
        <taxon>Nothobranchius</taxon>
    </lineage>
</organism>